<keyword evidence="4" id="KW-0472">Membrane</keyword>
<dbReference type="Proteomes" id="UP000825701">
    <property type="component" value="Chromosome"/>
</dbReference>
<comment type="subcellular location">
    <subcellularLocation>
        <location evidence="1">Membrane</location>
        <topology evidence="1">Single-pass membrane protein</topology>
    </subcellularLocation>
</comment>
<evidence type="ECO:0000256" key="4">
    <source>
        <dbReference type="ARBA" id="ARBA00022475"/>
    </source>
</evidence>
<comment type="similarity">
    <text evidence="2">Belongs to the BA14k family.</text>
</comment>
<accession>A0A9E6UGY9</accession>
<evidence type="ECO:0000256" key="1">
    <source>
        <dbReference type="ARBA" id="ARBA00004167"/>
    </source>
</evidence>
<sequence>MRKFFAIAIAGVIGVAGYAETTPRAHAADGRAAPRSIDEIRANALAEMQAGNLMEVRKGRRAGRSWRGGRSFRGGRSYRGRSFRGGRNWRGRGYGYRRHYGGRRYYRGRRGYGGAVAAGVAGFALGAIAADAARSAPRSRSKQWCANRYRSYDWASGTYVTYDGVRRACP</sequence>
<proteinExistence type="inferred from homology"/>
<dbReference type="GO" id="GO:0016020">
    <property type="term" value="C:membrane"/>
    <property type="evidence" value="ECO:0007669"/>
    <property type="project" value="UniProtKB-SubCell"/>
</dbReference>
<evidence type="ECO:0000256" key="5">
    <source>
        <dbReference type="ARBA" id="ARBA00022734"/>
    </source>
</evidence>
<keyword evidence="5" id="KW-0430">Lectin</keyword>
<dbReference type="AlphaFoldDB" id="A0A9E6UGY9"/>
<name>A0A9E6UGY9_9HYPH</name>
<gene>
    <name evidence="7" type="ORF">K6K41_20860</name>
</gene>
<protein>
    <recommendedName>
        <fullName evidence="3">Lectin-like protein BA14k</fullName>
    </recommendedName>
</protein>
<comment type="function">
    <text evidence="6">Has immunoglobulin-binding and hemagglutination properties, and can bind to mannose. Essential for virulence. May be involved in LPS biosynthesis or polysaccharide transport.</text>
</comment>
<dbReference type="RefSeq" id="WP_261402282.1">
    <property type="nucleotide sequence ID" value="NZ_CP081869.1"/>
</dbReference>
<dbReference type="EMBL" id="CP081869">
    <property type="protein sequence ID" value="QZN99237.1"/>
    <property type="molecule type" value="Genomic_DNA"/>
</dbReference>
<organism evidence="7 8">
    <name type="scientific">Chenggangzhangella methanolivorans</name>
    <dbReference type="NCBI Taxonomy" id="1437009"/>
    <lineage>
        <taxon>Bacteria</taxon>
        <taxon>Pseudomonadati</taxon>
        <taxon>Pseudomonadota</taxon>
        <taxon>Alphaproteobacteria</taxon>
        <taxon>Hyphomicrobiales</taxon>
        <taxon>Methylopilaceae</taxon>
        <taxon>Chenggangzhangella</taxon>
    </lineage>
</organism>
<evidence type="ECO:0000256" key="2">
    <source>
        <dbReference type="ARBA" id="ARBA00010270"/>
    </source>
</evidence>
<dbReference type="GO" id="GO:0030246">
    <property type="term" value="F:carbohydrate binding"/>
    <property type="evidence" value="ECO:0007669"/>
    <property type="project" value="UniProtKB-KW"/>
</dbReference>
<keyword evidence="4" id="KW-1003">Cell membrane</keyword>
<evidence type="ECO:0000313" key="7">
    <source>
        <dbReference type="EMBL" id="QZN99237.1"/>
    </source>
</evidence>
<evidence type="ECO:0000256" key="6">
    <source>
        <dbReference type="ARBA" id="ARBA00025321"/>
    </source>
</evidence>
<evidence type="ECO:0000256" key="3">
    <source>
        <dbReference type="ARBA" id="ARBA00020552"/>
    </source>
</evidence>
<dbReference type="Pfam" id="PF07886">
    <property type="entry name" value="BA14K"/>
    <property type="match status" value="1"/>
</dbReference>
<dbReference type="KEGG" id="cmet:K6K41_20860"/>
<dbReference type="InterPro" id="IPR012413">
    <property type="entry name" value="BA14K"/>
</dbReference>
<evidence type="ECO:0000313" key="8">
    <source>
        <dbReference type="Proteomes" id="UP000825701"/>
    </source>
</evidence>
<keyword evidence="8" id="KW-1185">Reference proteome</keyword>
<reference evidence="7" key="1">
    <citation type="submission" date="2021-08" db="EMBL/GenBank/DDBJ databases">
        <authorList>
            <person name="Zhang H."/>
            <person name="Xu M."/>
            <person name="Yu Z."/>
            <person name="Yang L."/>
            <person name="Cai Y."/>
        </authorList>
    </citation>
    <scope>NUCLEOTIDE SEQUENCE</scope>
    <source>
        <strain evidence="7">CHL1</strain>
    </source>
</reference>